<dbReference type="AlphaFoldDB" id="A0A378YCY1"/>
<dbReference type="STRING" id="1406858.GCA_000710895_03136"/>
<dbReference type="RefSeq" id="WP_039818196.1">
    <property type="nucleotide sequence ID" value="NZ_UGRY01000002.1"/>
</dbReference>
<organism evidence="2 3">
    <name type="scientific">Nocardia otitidiscaviarum</name>
    <dbReference type="NCBI Taxonomy" id="1823"/>
    <lineage>
        <taxon>Bacteria</taxon>
        <taxon>Bacillati</taxon>
        <taxon>Actinomycetota</taxon>
        <taxon>Actinomycetes</taxon>
        <taxon>Mycobacteriales</taxon>
        <taxon>Nocardiaceae</taxon>
        <taxon>Nocardia</taxon>
    </lineage>
</organism>
<evidence type="ECO:0000256" key="1">
    <source>
        <dbReference type="SAM" id="MobiDB-lite"/>
    </source>
</evidence>
<accession>A0A378YCY1</accession>
<evidence type="ECO:0000313" key="2">
    <source>
        <dbReference type="EMBL" id="SUA74390.1"/>
    </source>
</evidence>
<protein>
    <submittedName>
        <fullName evidence="2">Uncharacterized protein</fullName>
    </submittedName>
</protein>
<dbReference type="Proteomes" id="UP000255467">
    <property type="component" value="Unassembled WGS sequence"/>
</dbReference>
<name>A0A378YCY1_9NOCA</name>
<keyword evidence="3" id="KW-1185">Reference proteome</keyword>
<proteinExistence type="predicted"/>
<feature type="region of interest" description="Disordered" evidence="1">
    <location>
        <begin position="1"/>
        <end position="21"/>
    </location>
</feature>
<dbReference type="EMBL" id="UGRY01000002">
    <property type="protein sequence ID" value="SUA74390.1"/>
    <property type="molecule type" value="Genomic_DNA"/>
</dbReference>
<evidence type="ECO:0000313" key="3">
    <source>
        <dbReference type="Proteomes" id="UP000255467"/>
    </source>
</evidence>
<gene>
    <name evidence="2" type="ORF">NCTC1934_01561</name>
</gene>
<reference evidence="2 3" key="1">
    <citation type="submission" date="2018-06" db="EMBL/GenBank/DDBJ databases">
        <authorList>
            <consortium name="Pathogen Informatics"/>
            <person name="Doyle S."/>
        </authorList>
    </citation>
    <scope>NUCLEOTIDE SEQUENCE [LARGE SCALE GENOMIC DNA]</scope>
    <source>
        <strain evidence="2 3">NCTC1934</strain>
    </source>
</reference>
<sequence>MSDGGVDPAAGQRPTGRGDPAVTHEQYLRAFRHPGVSREQLHDLLDAVNAFLDSITPREGEYVPRGGWAPESTALAFRIGRAVEQVLAERDAADRERRRRREIRDRLVTALDAVLDCLRVLPDLAETEVNLGTTAINEGFQVFEDGSVRTTRAQERGADMGALELRRAELDEQMTDAVARRTGLMNETADVLRERLGVAPDGVGIPWVITAAARGGLDIVEPFEFAAHHLPTSPLRELVVQLVADIELARTLEDETPLLGGDAVTGDDANAE</sequence>
<dbReference type="OrthoDB" id="4530311at2"/>